<dbReference type="RefSeq" id="WP_387890610.1">
    <property type="nucleotide sequence ID" value="NZ_JBIAWJ010000017.1"/>
</dbReference>
<dbReference type="Pfam" id="PF13424">
    <property type="entry name" value="TPR_12"/>
    <property type="match status" value="1"/>
</dbReference>
<reference evidence="2 3" key="1">
    <citation type="submission" date="2024-10" db="EMBL/GenBank/DDBJ databases">
        <title>The Natural Products Discovery Center: Release of the First 8490 Sequenced Strains for Exploring Actinobacteria Biosynthetic Diversity.</title>
        <authorList>
            <person name="Kalkreuter E."/>
            <person name="Kautsar S.A."/>
            <person name="Yang D."/>
            <person name="Bader C.D."/>
            <person name="Teijaro C.N."/>
            <person name="Fluegel L."/>
            <person name="Davis C.M."/>
            <person name="Simpson J.R."/>
            <person name="Lauterbach L."/>
            <person name="Steele A.D."/>
            <person name="Gui C."/>
            <person name="Meng S."/>
            <person name="Li G."/>
            <person name="Viehrig K."/>
            <person name="Ye F."/>
            <person name="Su P."/>
            <person name="Kiefer A.F."/>
            <person name="Nichols A."/>
            <person name="Cepeda A.J."/>
            <person name="Yan W."/>
            <person name="Fan B."/>
            <person name="Jiang Y."/>
            <person name="Adhikari A."/>
            <person name="Zheng C.-J."/>
            <person name="Schuster L."/>
            <person name="Cowan T.M."/>
            <person name="Smanski M.J."/>
            <person name="Chevrette M.G."/>
            <person name="De Carvalho L.P.S."/>
            <person name="Shen B."/>
        </authorList>
    </citation>
    <scope>NUCLEOTIDE SEQUENCE [LARGE SCALE GENOMIC DNA]</scope>
    <source>
        <strain evidence="2 3">NPDC001390</strain>
    </source>
</reference>
<proteinExistence type="predicted"/>
<evidence type="ECO:0000313" key="3">
    <source>
        <dbReference type="Proteomes" id="UP001602058"/>
    </source>
</evidence>
<evidence type="ECO:0000313" key="2">
    <source>
        <dbReference type="EMBL" id="MFF4525377.1"/>
    </source>
</evidence>
<dbReference type="SUPFAM" id="SSF48452">
    <property type="entry name" value="TPR-like"/>
    <property type="match status" value="1"/>
</dbReference>
<dbReference type="PANTHER" id="PTHR46082:SF6">
    <property type="entry name" value="AAA+ ATPASE DOMAIN-CONTAINING PROTEIN-RELATED"/>
    <property type="match status" value="1"/>
</dbReference>
<dbReference type="InterPro" id="IPR027417">
    <property type="entry name" value="P-loop_NTPase"/>
</dbReference>
<gene>
    <name evidence="2" type="ORF">ACFY1D_28690</name>
</gene>
<comment type="caution">
    <text evidence="2">The sequence shown here is derived from an EMBL/GenBank/DDBJ whole genome shotgun (WGS) entry which is preliminary data.</text>
</comment>
<dbReference type="Gene3D" id="1.25.40.10">
    <property type="entry name" value="Tetratricopeptide repeat domain"/>
    <property type="match status" value="1"/>
</dbReference>
<feature type="region of interest" description="Disordered" evidence="1">
    <location>
        <begin position="573"/>
        <end position="592"/>
    </location>
</feature>
<sequence length="592" mass="63764">MSRLRVGAVGRGSIAAGRIGNAYTGDVLPTEALYAPAKVTAAPGTSNLAPAALCLGRNEELDWLRRILTDQNEGTITQSGAVHGLGGIGKSTLALYYAHRHRSDYTLIWWINAASSDEIETSLANLTHTLVHDWAATAGRAAQVAWAMQWLAWNPGWLLVYDNVEDPDDLAPYTGALHQGHHLATSRRTTGWPDNVPTLTLGNLAPGDATILLCRLVFKDTAPTPRQKADARALTADLGYFPLAIRQAGAYLAQNRGVSLDAYRRRLGTKLAKTAHGIDPERTIARIWNVTFHTLEEDSPLAVEVLHTAAWLAPDDIPHTLLTPSGADPDDIAEAIGTLAAYSMVTDTGSGLSIHRMVQTVLRTPQGTVGTYSDRHLHGRDRAEQSVLRHLAPLPGQDNTTNSQWDSITPHLVTLAATTPPGRLIIPLADAYVTATNRLHQQGHTARTIPLLEAILAERERLLGNTHPYTLTSRNNLAAAFESAGNLERAIPLFEATLAQREQVLGDTHPHTLTSRNSLAGAYESAGDLGRAIPLYEATLAQSERVLGDTHPHTLTSRNNLASARKAVEAVQQRSTATSTTAADHVKPSPAD</sequence>
<organism evidence="2 3">
    <name type="scientific">Streptomyces bluensis</name>
    <dbReference type="NCBI Taxonomy" id="33897"/>
    <lineage>
        <taxon>Bacteria</taxon>
        <taxon>Bacillati</taxon>
        <taxon>Actinomycetota</taxon>
        <taxon>Actinomycetes</taxon>
        <taxon>Kitasatosporales</taxon>
        <taxon>Streptomycetaceae</taxon>
        <taxon>Streptomyces</taxon>
    </lineage>
</organism>
<name>A0ABW6UQE3_9ACTN</name>
<dbReference type="SUPFAM" id="SSF52540">
    <property type="entry name" value="P-loop containing nucleoside triphosphate hydrolases"/>
    <property type="match status" value="1"/>
</dbReference>
<dbReference type="EMBL" id="JBIAWJ010000017">
    <property type="protein sequence ID" value="MFF4525377.1"/>
    <property type="molecule type" value="Genomic_DNA"/>
</dbReference>
<dbReference type="PANTHER" id="PTHR46082">
    <property type="entry name" value="ATP/GTP-BINDING PROTEIN-RELATED"/>
    <property type="match status" value="1"/>
</dbReference>
<dbReference type="InterPro" id="IPR011990">
    <property type="entry name" value="TPR-like_helical_dom_sf"/>
</dbReference>
<dbReference type="Proteomes" id="UP001602058">
    <property type="component" value="Unassembled WGS sequence"/>
</dbReference>
<evidence type="ECO:0000256" key="1">
    <source>
        <dbReference type="SAM" id="MobiDB-lite"/>
    </source>
</evidence>
<accession>A0ABW6UQE3</accession>
<keyword evidence="3" id="KW-1185">Reference proteome</keyword>
<dbReference type="Gene3D" id="3.40.50.300">
    <property type="entry name" value="P-loop containing nucleotide triphosphate hydrolases"/>
    <property type="match status" value="1"/>
</dbReference>
<dbReference type="InterPro" id="IPR053137">
    <property type="entry name" value="NLR-like"/>
</dbReference>
<protein>
    <submittedName>
        <fullName evidence="2">Tetratricopeptide repeat protein</fullName>
    </submittedName>
</protein>